<dbReference type="Pfam" id="PF07875">
    <property type="entry name" value="Coat_F"/>
    <property type="match status" value="1"/>
</dbReference>
<dbReference type="PANTHER" id="PTHR39183">
    <property type="entry name" value="SPORE COAT PROTEIN F-LIKE PROTEIN YHCQ"/>
    <property type="match status" value="1"/>
</dbReference>
<evidence type="ECO:0000256" key="2">
    <source>
        <dbReference type="ARBA" id="ARBA00024325"/>
    </source>
</evidence>
<dbReference type="EMBL" id="LCYN01000019">
    <property type="protein sequence ID" value="KKZ95374.1"/>
    <property type="molecule type" value="Genomic_DNA"/>
</dbReference>
<dbReference type="Proteomes" id="UP000035350">
    <property type="component" value="Unassembled WGS sequence"/>
</dbReference>
<comment type="caution">
    <text evidence="4">The sequence shown here is derived from an EMBL/GenBank/DDBJ whole genome shotgun (WGS) entry which is preliminary data.</text>
</comment>
<reference evidence="4 5" key="1">
    <citation type="journal article" date="2015" name="Genome Announc.">
        <title>Next-Generation Whole-Genome Sequencing of Eight Strains of Bacillus cereus, Isolated from Food.</title>
        <authorList>
            <person name="Krawczyk A.O."/>
            <person name="de Jong A."/>
            <person name="Eijlander R.T."/>
            <person name="Berendsen E.M."/>
            <person name="Holsappel S."/>
            <person name="Wells-Bennik M.H."/>
            <person name="Kuipers O.P."/>
        </authorList>
    </citation>
    <scope>NUCLEOTIDE SEQUENCE [LARGE SCALE GENOMIC DNA]</scope>
    <source>
        <strain evidence="4 5">B4147</strain>
    </source>
</reference>
<protein>
    <recommendedName>
        <fullName evidence="6">Spore coat protein</fullName>
    </recommendedName>
</protein>
<comment type="subcellular location">
    <subcellularLocation>
        <location evidence="2">Spore coat</location>
    </subcellularLocation>
</comment>
<accession>A0A0G8C7F0</accession>
<proteinExistence type="inferred from homology"/>
<dbReference type="AlphaFoldDB" id="A0A0G8C7F0"/>
<name>A0A0G8C7F0_9BACI</name>
<sequence>MNEFIQNITGMSPMTDQVIATDLLLASKTAVRNYAYAITEVTSDQTREVLRQHLHDAIDTHKQVSQYMIDKGYYHPTNVHEQLQIDLATTQTALNVAQNHQQPLQ</sequence>
<dbReference type="PANTHER" id="PTHR39183:SF1">
    <property type="entry name" value="SPORE COAT PROTEIN F-LIKE PROTEIN YHCQ"/>
    <property type="match status" value="1"/>
</dbReference>
<dbReference type="InterPro" id="IPR012347">
    <property type="entry name" value="Ferritin-like"/>
</dbReference>
<organism evidence="4 5">
    <name type="scientific">Bacillus wiedmannii</name>
    <dbReference type="NCBI Taxonomy" id="1890302"/>
    <lineage>
        <taxon>Bacteria</taxon>
        <taxon>Bacillati</taxon>
        <taxon>Bacillota</taxon>
        <taxon>Bacilli</taxon>
        <taxon>Bacillales</taxon>
        <taxon>Bacillaceae</taxon>
        <taxon>Bacillus</taxon>
        <taxon>Bacillus cereus group</taxon>
    </lineage>
</organism>
<dbReference type="GO" id="GO:0030435">
    <property type="term" value="P:sporulation resulting in formation of a cellular spore"/>
    <property type="evidence" value="ECO:0007669"/>
    <property type="project" value="UniProtKB-KW"/>
</dbReference>
<evidence type="ECO:0000256" key="3">
    <source>
        <dbReference type="ARBA" id="ARBA00024344"/>
    </source>
</evidence>
<reference evidence="5" key="2">
    <citation type="submission" date="2015-04" db="EMBL/GenBank/DDBJ databases">
        <title>Draft Genome Sequences of Eight Spore-Forming Food Isolates of Bacillus cereus Genome sequencing.</title>
        <authorList>
            <person name="Krawcyk A.O."/>
            <person name="de Jong A."/>
            <person name="Eijlander R.T."/>
            <person name="Berendsen E.M."/>
            <person name="Holsappel S."/>
            <person name="Wells-Bennik M."/>
            <person name="Kuipers O.P."/>
        </authorList>
    </citation>
    <scope>NUCLEOTIDE SEQUENCE [LARGE SCALE GENOMIC DNA]</scope>
    <source>
        <strain evidence="5">B4147</strain>
    </source>
</reference>
<dbReference type="RefSeq" id="WP_046958509.1">
    <property type="nucleotide sequence ID" value="NZ_LCYN01000019.1"/>
</dbReference>
<keyword evidence="1" id="KW-0749">Sporulation</keyword>
<comment type="similarity">
    <text evidence="3">Belongs to the CotF family.</text>
</comment>
<dbReference type="InterPro" id="IPR012851">
    <property type="entry name" value="Spore_coat_CotF-like"/>
</dbReference>
<evidence type="ECO:0000313" key="4">
    <source>
        <dbReference type="EMBL" id="KKZ95374.1"/>
    </source>
</evidence>
<evidence type="ECO:0000256" key="1">
    <source>
        <dbReference type="ARBA" id="ARBA00022969"/>
    </source>
</evidence>
<evidence type="ECO:0008006" key="6">
    <source>
        <dbReference type="Google" id="ProtNLM"/>
    </source>
</evidence>
<dbReference type="Gene3D" id="1.20.1260.10">
    <property type="match status" value="1"/>
</dbReference>
<dbReference type="PATRIC" id="fig|1396.433.peg.2118"/>
<evidence type="ECO:0000313" key="5">
    <source>
        <dbReference type="Proteomes" id="UP000035350"/>
    </source>
</evidence>
<gene>
    <name evidence="4" type="ORF">B4147_3246</name>
</gene>